<dbReference type="InterPro" id="IPR002878">
    <property type="entry name" value="ChsH2_C"/>
</dbReference>
<accession>A0ABT6B4W8</accession>
<dbReference type="PANTHER" id="PTHR34075:SF5">
    <property type="entry name" value="BLR3430 PROTEIN"/>
    <property type="match status" value="1"/>
</dbReference>
<dbReference type="Pfam" id="PF01796">
    <property type="entry name" value="OB_ChsH2_C"/>
    <property type="match status" value="1"/>
</dbReference>
<sequence length="142" mass="15813">MSVQLPQPIANADSQPYWNAARERKLLIRRCKACEALHFMPRHLCPECWSDELEWVQSAGTGSVHSFTIIRRASMPAFNDKVPYVVAMIELDEGPRMVANIVGDNALSVSIGDRVEVTFEERGDGAMVPQFQPVAATAKVDR</sequence>
<evidence type="ECO:0000259" key="2">
    <source>
        <dbReference type="Pfam" id="PF12172"/>
    </source>
</evidence>
<feature type="domain" description="ChsH2 rubredoxin-like zinc ribbon" evidence="2">
    <location>
        <begin position="18"/>
        <end position="54"/>
    </location>
</feature>
<protein>
    <submittedName>
        <fullName evidence="3">Zn-ribbon domain-containing OB-fold protein</fullName>
    </submittedName>
</protein>
<gene>
    <name evidence="3" type="ORF">P3W85_44435</name>
</gene>
<dbReference type="PANTHER" id="PTHR34075">
    <property type="entry name" value="BLR3430 PROTEIN"/>
    <property type="match status" value="1"/>
</dbReference>
<name>A0ABT6B4W8_9BURK</name>
<dbReference type="Pfam" id="PF12172">
    <property type="entry name" value="zf-ChsH2"/>
    <property type="match status" value="1"/>
</dbReference>
<dbReference type="InterPro" id="IPR012340">
    <property type="entry name" value="NA-bd_OB-fold"/>
</dbReference>
<organism evidence="3 4">
    <name type="scientific">Cupriavidus basilensis</name>
    <dbReference type="NCBI Taxonomy" id="68895"/>
    <lineage>
        <taxon>Bacteria</taxon>
        <taxon>Pseudomonadati</taxon>
        <taxon>Pseudomonadota</taxon>
        <taxon>Betaproteobacteria</taxon>
        <taxon>Burkholderiales</taxon>
        <taxon>Burkholderiaceae</taxon>
        <taxon>Cupriavidus</taxon>
    </lineage>
</organism>
<proteinExistence type="predicted"/>
<dbReference type="InterPro" id="IPR022002">
    <property type="entry name" value="ChsH2_Znr"/>
</dbReference>
<dbReference type="RefSeq" id="WP_276269509.1">
    <property type="nucleotide sequence ID" value="NZ_JARJLM010000718.1"/>
</dbReference>
<evidence type="ECO:0000259" key="1">
    <source>
        <dbReference type="Pfam" id="PF01796"/>
    </source>
</evidence>
<feature type="domain" description="ChsH2 C-terminal OB-fold" evidence="1">
    <location>
        <begin position="55"/>
        <end position="120"/>
    </location>
</feature>
<evidence type="ECO:0000313" key="3">
    <source>
        <dbReference type="EMBL" id="MDF3839927.1"/>
    </source>
</evidence>
<dbReference type="Proteomes" id="UP001216674">
    <property type="component" value="Unassembled WGS sequence"/>
</dbReference>
<dbReference type="InterPro" id="IPR052513">
    <property type="entry name" value="Thioester_dehydratase-like"/>
</dbReference>
<keyword evidence="4" id="KW-1185">Reference proteome</keyword>
<evidence type="ECO:0000313" key="4">
    <source>
        <dbReference type="Proteomes" id="UP001216674"/>
    </source>
</evidence>
<comment type="caution">
    <text evidence="3">The sequence shown here is derived from an EMBL/GenBank/DDBJ whole genome shotgun (WGS) entry which is preliminary data.</text>
</comment>
<dbReference type="Gene3D" id="6.10.30.10">
    <property type="match status" value="1"/>
</dbReference>
<dbReference type="EMBL" id="JARJLM010000718">
    <property type="protein sequence ID" value="MDF3839927.1"/>
    <property type="molecule type" value="Genomic_DNA"/>
</dbReference>
<reference evidence="3 4" key="1">
    <citation type="submission" date="2023-03" db="EMBL/GenBank/DDBJ databases">
        <title>Draft assemblies of triclosan tolerant bacteria isolated from returned activated sludge.</title>
        <authorList>
            <person name="Van Hamelsveld S."/>
        </authorList>
    </citation>
    <scope>NUCLEOTIDE SEQUENCE [LARGE SCALE GENOMIC DNA]</scope>
    <source>
        <strain evidence="3 4">GW210010_S58</strain>
    </source>
</reference>
<dbReference type="SUPFAM" id="SSF50249">
    <property type="entry name" value="Nucleic acid-binding proteins"/>
    <property type="match status" value="1"/>
</dbReference>